<evidence type="ECO:0000313" key="4">
    <source>
        <dbReference type="EMBL" id="MBA0655671.1"/>
    </source>
</evidence>
<keyword evidence="3" id="KW-0408">Iron</keyword>
<dbReference type="EMBL" id="JABFAB010000008">
    <property type="protein sequence ID" value="MBA0655671.1"/>
    <property type="molecule type" value="Genomic_DNA"/>
</dbReference>
<evidence type="ECO:0000313" key="5">
    <source>
        <dbReference type="Proteomes" id="UP000593573"/>
    </source>
</evidence>
<organism evidence="4 5">
    <name type="scientific">Gossypium klotzschianum</name>
    <dbReference type="NCBI Taxonomy" id="34286"/>
    <lineage>
        <taxon>Eukaryota</taxon>
        <taxon>Viridiplantae</taxon>
        <taxon>Streptophyta</taxon>
        <taxon>Embryophyta</taxon>
        <taxon>Tracheophyta</taxon>
        <taxon>Spermatophyta</taxon>
        <taxon>Magnoliopsida</taxon>
        <taxon>eudicotyledons</taxon>
        <taxon>Gunneridae</taxon>
        <taxon>Pentapetalae</taxon>
        <taxon>rosids</taxon>
        <taxon>malvids</taxon>
        <taxon>Malvales</taxon>
        <taxon>Malvaceae</taxon>
        <taxon>Malvoideae</taxon>
        <taxon>Gossypium</taxon>
    </lineage>
</organism>
<keyword evidence="2" id="KW-0479">Metal-binding</keyword>
<protein>
    <recommendedName>
        <fullName evidence="6">Cytochrome P450</fullName>
    </recommendedName>
</protein>
<comment type="caution">
    <text evidence="4">The sequence shown here is derived from an EMBL/GenBank/DDBJ whole genome shotgun (WGS) entry which is preliminary data.</text>
</comment>
<feature type="non-terminal residue" evidence="4">
    <location>
        <position position="1"/>
    </location>
</feature>
<evidence type="ECO:0000256" key="2">
    <source>
        <dbReference type="ARBA" id="ARBA00022723"/>
    </source>
</evidence>
<dbReference type="PRINTS" id="PR00465">
    <property type="entry name" value="EP450IV"/>
</dbReference>
<name>A0A7J8UYX0_9ROSI</name>
<dbReference type="GO" id="GO:0016705">
    <property type="term" value="F:oxidoreductase activity, acting on paired donors, with incorporation or reduction of molecular oxygen"/>
    <property type="evidence" value="ECO:0007669"/>
    <property type="project" value="InterPro"/>
</dbReference>
<sequence>LDKEADVAKLPYLQSIISETLRLYPAAPLLVPHSASEVCSIGGYEIPKDAIVMANDWAIQRDPKLWDDALRFKPERGLRNAKR</sequence>
<dbReference type="Pfam" id="PF00067">
    <property type="entry name" value="p450"/>
    <property type="match status" value="1"/>
</dbReference>
<evidence type="ECO:0000256" key="3">
    <source>
        <dbReference type="ARBA" id="ARBA00023004"/>
    </source>
</evidence>
<dbReference type="GO" id="GO:0005506">
    <property type="term" value="F:iron ion binding"/>
    <property type="evidence" value="ECO:0007669"/>
    <property type="project" value="InterPro"/>
</dbReference>
<dbReference type="PANTHER" id="PTHR47950">
    <property type="entry name" value="CYTOCHROME P450, FAMILY 76, SUBFAMILY C, POLYPEPTIDE 5-RELATED"/>
    <property type="match status" value="1"/>
</dbReference>
<accession>A0A7J8UYX0</accession>
<reference evidence="4 5" key="1">
    <citation type="journal article" date="2019" name="Genome Biol. Evol.">
        <title>Insights into the evolution of the New World diploid cottons (Gossypium, subgenus Houzingenia) based on genome sequencing.</title>
        <authorList>
            <person name="Grover C.E."/>
            <person name="Arick M.A. 2nd"/>
            <person name="Thrash A."/>
            <person name="Conover J.L."/>
            <person name="Sanders W.S."/>
            <person name="Peterson D.G."/>
            <person name="Frelichowski J.E."/>
            <person name="Scheffler J.A."/>
            <person name="Scheffler B.E."/>
            <person name="Wendel J.F."/>
        </authorList>
    </citation>
    <scope>NUCLEOTIDE SEQUENCE [LARGE SCALE GENOMIC DNA]</scope>
    <source>
        <strain evidence="4">57</strain>
        <tissue evidence="4">Leaf</tissue>
    </source>
</reference>
<dbReference type="OrthoDB" id="2789670at2759"/>
<proteinExistence type="inferred from homology"/>
<dbReference type="SUPFAM" id="SSF48264">
    <property type="entry name" value="Cytochrome P450"/>
    <property type="match status" value="1"/>
</dbReference>
<dbReference type="InterPro" id="IPR001128">
    <property type="entry name" value="Cyt_P450"/>
</dbReference>
<dbReference type="GO" id="GO:0020037">
    <property type="term" value="F:heme binding"/>
    <property type="evidence" value="ECO:0007669"/>
    <property type="project" value="InterPro"/>
</dbReference>
<evidence type="ECO:0008006" key="6">
    <source>
        <dbReference type="Google" id="ProtNLM"/>
    </source>
</evidence>
<dbReference type="Gene3D" id="1.10.630.10">
    <property type="entry name" value="Cytochrome P450"/>
    <property type="match status" value="1"/>
</dbReference>
<gene>
    <name evidence="4" type="ORF">Goklo_008129</name>
</gene>
<keyword evidence="5" id="KW-1185">Reference proteome</keyword>
<evidence type="ECO:0000256" key="1">
    <source>
        <dbReference type="ARBA" id="ARBA00010617"/>
    </source>
</evidence>
<dbReference type="AlphaFoldDB" id="A0A7J8UYX0"/>
<comment type="similarity">
    <text evidence="1">Belongs to the cytochrome P450 family.</text>
</comment>
<dbReference type="InterPro" id="IPR002403">
    <property type="entry name" value="Cyt_P450_E_grp-IV"/>
</dbReference>
<dbReference type="Proteomes" id="UP000593573">
    <property type="component" value="Unassembled WGS sequence"/>
</dbReference>
<dbReference type="GO" id="GO:0004497">
    <property type="term" value="F:monooxygenase activity"/>
    <property type="evidence" value="ECO:0007669"/>
    <property type="project" value="InterPro"/>
</dbReference>
<dbReference type="InterPro" id="IPR036396">
    <property type="entry name" value="Cyt_P450_sf"/>
</dbReference>